<dbReference type="EMBL" id="SBHS01000019">
    <property type="protein sequence ID" value="TWU73301.1"/>
    <property type="molecule type" value="Genomic_DNA"/>
</dbReference>
<name>A0A5C6GAI2_METRR</name>
<evidence type="ECO:0000313" key="3">
    <source>
        <dbReference type="Proteomes" id="UP000317257"/>
    </source>
</evidence>
<protein>
    <submittedName>
        <fullName evidence="2">Uncharacterized protein</fullName>
    </submittedName>
</protein>
<reference evidence="3" key="1">
    <citation type="submission" date="2018-12" db="EMBL/GenBank/DDBJ databases">
        <title>The complete genome of Metarhizium rileyi, a key fungal pathogen of Lepidoptera.</title>
        <authorList>
            <person name="Binneck E."/>
            <person name="Lastra C.C.L."/>
            <person name="Sosa-Gomez D.R."/>
        </authorList>
    </citation>
    <scope>NUCLEOTIDE SEQUENCE [LARGE SCALE GENOMIC DNA]</scope>
    <source>
        <strain evidence="3">Cep018-CH2</strain>
    </source>
</reference>
<proteinExistence type="predicted"/>
<evidence type="ECO:0000256" key="1">
    <source>
        <dbReference type="SAM" id="MobiDB-lite"/>
    </source>
</evidence>
<feature type="region of interest" description="Disordered" evidence="1">
    <location>
        <begin position="168"/>
        <end position="188"/>
    </location>
</feature>
<feature type="region of interest" description="Disordered" evidence="1">
    <location>
        <begin position="270"/>
        <end position="315"/>
    </location>
</feature>
<gene>
    <name evidence="2" type="ORF">ED733_003680</name>
</gene>
<comment type="caution">
    <text evidence="2">The sequence shown here is derived from an EMBL/GenBank/DDBJ whole genome shotgun (WGS) entry which is preliminary data.</text>
</comment>
<evidence type="ECO:0000313" key="2">
    <source>
        <dbReference type="EMBL" id="TWU73301.1"/>
    </source>
</evidence>
<feature type="compositionally biased region" description="Basic and acidic residues" evidence="1">
    <location>
        <begin position="282"/>
        <end position="295"/>
    </location>
</feature>
<organism evidence="2 3">
    <name type="scientific">Metarhizium rileyi (strain RCEF 4871)</name>
    <name type="common">Nomuraea rileyi</name>
    <dbReference type="NCBI Taxonomy" id="1649241"/>
    <lineage>
        <taxon>Eukaryota</taxon>
        <taxon>Fungi</taxon>
        <taxon>Dikarya</taxon>
        <taxon>Ascomycota</taxon>
        <taxon>Pezizomycotina</taxon>
        <taxon>Sordariomycetes</taxon>
        <taxon>Hypocreomycetidae</taxon>
        <taxon>Hypocreales</taxon>
        <taxon>Clavicipitaceae</taxon>
        <taxon>Metarhizium</taxon>
    </lineage>
</organism>
<sequence>MTTEVRGGKRMTTLDVLGLMSSPTYDPTKLRHLPQPVPNDLPPEIDGSVFTFEDAFEDLLAISQGQRLPDITARYQQRRLLGDMFPSGEPTWFWLRRLESQGLVQVPNRARSFQAHQPDWSNFHKELDRHAANAWRSVGRALNSDARHVGEFFEGIDKAFEELGQGVREGSTRSSGVHREENTGLGQEPDTMEELFSEMSSMFKQHTSSWDTFINNITEQAQAKSQEEYSETQGHGRYKNKVVTDENEYVDRFGYLHKSITRKTLDADGNEVGSQTHVTIRPADKHLDNENKGEVGGDGAFDVGPDTRKSSWFWK</sequence>
<dbReference type="AlphaFoldDB" id="A0A5C6GAI2"/>
<dbReference type="Proteomes" id="UP000317257">
    <property type="component" value="Unassembled WGS sequence"/>
</dbReference>
<accession>A0A5C6GAI2</accession>